<comment type="subcellular location">
    <subcellularLocation>
        <location evidence="1">Cell membrane</location>
        <topology evidence="1">Multi-pass membrane protein</topology>
    </subcellularLocation>
</comment>
<evidence type="ECO:0000313" key="12">
    <source>
        <dbReference type="Proteomes" id="UP001057522"/>
    </source>
</evidence>
<evidence type="ECO:0000256" key="10">
    <source>
        <dbReference type="SAM" id="Phobius"/>
    </source>
</evidence>
<accession>A0ABT0TTE7</accession>
<evidence type="ECO:0000256" key="1">
    <source>
        <dbReference type="ARBA" id="ARBA00004651"/>
    </source>
</evidence>
<feature type="transmembrane region" description="Helical" evidence="10">
    <location>
        <begin position="97"/>
        <end position="118"/>
    </location>
</feature>
<dbReference type="PANTHER" id="PTHR11795:SF371">
    <property type="entry name" value="HIGH-AFFINITY BRANCHED-CHAIN AMINO ACID TRANSPORT SYSTEM PERMEASE PROTEIN LIVH"/>
    <property type="match status" value="1"/>
</dbReference>
<reference evidence="11" key="1">
    <citation type="submission" date="2022-06" db="EMBL/GenBank/DDBJ databases">
        <title>Helicobacter colisuis sp. nov.</title>
        <authorList>
            <person name="Papic B."/>
            <person name="Gruntar I."/>
        </authorList>
    </citation>
    <scope>NUCLEOTIDE SEQUENCE</scope>
    <source>
        <strain evidence="11">11154-15</strain>
    </source>
</reference>
<dbReference type="CDD" id="cd06582">
    <property type="entry name" value="TM_PBP1_LivH_like"/>
    <property type="match status" value="1"/>
</dbReference>
<evidence type="ECO:0000256" key="4">
    <source>
        <dbReference type="ARBA" id="ARBA00022519"/>
    </source>
</evidence>
<evidence type="ECO:0000256" key="6">
    <source>
        <dbReference type="ARBA" id="ARBA00022970"/>
    </source>
</evidence>
<keyword evidence="6" id="KW-0029">Amino-acid transport</keyword>
<feature type="transmembrane region" description="Helical" evidence="10">
    <location>
        <begin position="271"/>
        <end position="290"/>
    </location>
</feature>
<feature type="transmembrane region" description="Helical" evidence="10">
    <location>
        <begin position="191"/>
        <end position="213"/>
    </location>
</feature>
<comment type="similarity">
    <text evidence="9">Belongs to the binding-protein-dependent transport system permease family. LivHM subfamily.</text>
</comment>
<feature type="transmembrane region" description="Helical" evidence="10">
    <location>
        <begin position="39"/>
        <end position="57"/>
    </location>
</feature>
<feature type="transmembrane region" description="Helical" evidence="10">
    <location>
        <begin position="63"/>
        <end position="85"/>
    </location>
</feature>
<keyword evidence="5 10" id="KW-0812">Transmembrane</keyword>
<keyword evidence="4" id="KW-0997">Cell inner membrane</keyword>
<dbReference type="EMBL" id="JAMOKX010000002">
    <property type="protein sequence ID" value="MCL9819206.1"/>
    <property type="molecule type" value="Genomic_DNA"/>
</dbReference>
<feature type="transmembrane region" description="Helical" evidence="10">
    <location>
        <begin position="138"/>
        <end position="163"/>
    </location>
</feature>
<evidence type="ECO:0000256" key="9">
    <source>
        <dbReference type="ARBA" id="ARBA00037998"/>
    </source>
</evidence>
<evidence type="ECO:0000256" key="2">
    <source>
        <dbReference type="ARBA" id="ARBA00022448"/>
    </source>
</evidence>
<keyword evidence="2" id="KW-0813">Transport</keyword>
<evidence type="ECO:0000256" key="8">
    <source>
        <dbReference type="ARBA" id="ARBA00023136"/>
    </source>
</evidence>
<evidence type="ECO:0000256" key="7">
    <source>
        <dbReference type="ARBA" id="ARBA00022989"/>
    </source>
</evidence>
<sequence>MDILTFIQQCINGLSLGSMYALIAIGYTMVYGCLRLINFAHADIIMVGAFLSFFAVSSLGLPFYASVIFAVLACMLLGVGIDRIAYLPLRSAPRISMLITAIGVSFFLENIFNVLFGSTPRFFSSPEFFTKTFSFSNISITYITIIVPIVTLFLLVVLLQFLYRTKQGMAIRATAFDINTVRLMGINVNNIIGLVFVIGSALAGIGGIFYAISYPTIDPLMGVMIGLKAFAAAVLGGIGSVGGAVLGGFILGFTEVMAVAVFPELGGYKDAFAFLFLILVLLFRPVGIMGDWRLEKSRF</sequence>
<dbReference type="PANTHER" id="PTHR11795">
    <property type="entry name" value="BRANCHED-CHAIN AMINO ACID TRANSPORT SYSTEM PERMEASE PROTEIN LIVH"/>
    <property type="match status" value="1"/>
</dbReference>
<evidence type="ECO:0000256" key="3">
    <source>
        <dbReference type="ARBA" id="ARBA00022475"/>
    </source>
</evidence>
<evidence type="ECO:0000256" key="5">
    <source>
        <dbReference type="ARBA" id="ARBA00022692"/>
    </source>
</evidence>
<keyword evidence="8 10" id="KW-0472">Membrane</keyword>
<gene>
    <name evidence="11" type="ORF">NCR95_03330</name>
</gene>
<feature type="transmembrane region" description="Helical" evidence="10">
    <location>
        <begin position="6"/>
        <end position="27"/>
    </location>
</feature>
<keyword evidence="3" id="KW-1003">Cell membrane</keyword>
<comment type="caution">
    <text evidence="11">The sequence shown here is derived from an EMBL/GenBank/DDBJ whole genome shotgun (WGS) entry which is preliminary data.</text>
</comment>
<proteinExistence type="inferred from homology"/>
<dbReference type="InterPro" id="IPR052157">
    <property type="entry name" value="BCAA_transport_permease"/>
</dbReference>
<organism evidence="11 12">
    <name type="scientific">Helicobacter colisuis</name>
    <dbReference type="NCBI Taxonomy" id="2949739"/>
    <lineage>
        <taxon>Bacteria</taxon>
        <taxon>Pseudomonadati</taxon>
        <taxon>Campylobacterota</taxon>
        <taxon>Epsilonproteobacteria</taxon>
        <taxon>Campylobacterales</taxon>
        <taxon>Helicobacteraceae</taxon>
        <taxon>Helicobacter</taxon>
    </lineage>
</organism>
<keyword evidence="12" id="KW-1185">Reference proteome</keyword>
<protein>
    <submittedName>
        <fullName evidence="11">Branched-chain amino acid ABC transporter permease</fullName>
    </submittedName>
</protein>
<dbReference type="InterPro" id="IPR001851">
    <property type="entry name" value="ABC_transp_permease"/>
</dbReference>
<keyword evidence="7 10" id="KW-1133">Transmembrane helix</keyword>
<evidence type="ECO:0000313" key="11">
    <source>
        <dbReference type="EMBL" id="MCL9819206.1"/>
    </source>
</evidence>
<dbReference type="Pfam" id="PF02653">
    <property type="entry name" value="BPD_transp_2"/>
    <property type="match status" value="1"/>
</dbReference>
<name>A0ABT0TTE7_9HELI</name>
<dbReference type="Proteomes" id="UP001057522">
    <property type="component" value="Unassembled WGS sequence"/>
</dbReference>
<dbReference type="RefSeq" id="WP_250603828.1">
    <property type="nucleotide sequence ID" value="NZ_JAMOKX010000002.1"/>
</dbReference>